<protein>
    <submittedName>
        <fullName evidence="2">Uncharacterized protein</fullName>
    </submittedName>
</protein>
<reference evidence="2" key="2">
    <citation type="submission" date="2025-09" db="UniProtKB">
        <authorList>
            <consortium name="Ensembl"/>
        </authorList>
    </citation>
    <scope>IDENTIFICATION</scope>
</reference>
<dbReference type="AlphaFoldDB" id="A0A8C5S2U1"/>
<accession>A0A8C5S2U1</accession>
<dbReference type="Ensembl" id="ENSLLTT00000011855.1">
    <property type="protein sequence ID" value="ENSLLTP00000011402.1"/>
    <property type="gene ID" value="ENSLLTG00000008782.1"/>
</dbReference>
<evidence type="ECO:0000313" key="2">
    <source>
        <dbReference type="Ensembl" id="ENSLLTP00000011402.1"/>
    </source>
</evidence>
<reference evidence="2" key="1">
    <citation type="submission" date="2025-08" db="UniProtKB">
        <authorList>
            <consortium name="Ensembl"/>
        </authorList>
    </citation>
    <scope>IDENTIFICATION</scope>
</reference>
<keyword evidence="1" id="KW-0732">Signal</keyword>
<dbReference type="Proteomes" id="UP000694406">
    <property type="component" value="Unplaced"/>
</dbReference>
<evidence type="ECO:0000313" key="3">
    <source>
        <dbReference type="Proteomes" id="UP000694406"/>
    </source>
</evidence>
<evidence type="ECO:0000256" key="1">
    <source>
        <dbReference type="SAM" id="SignalP"/>
    </source>
</evidence>
<proteinExistence type="predicted"/>
<feature type="signal peptide" evidence="1">
    <location>
        <begin position="1"/>
        <end position="23"/>
    </location>
</feature>
<feature type="chain" id="PRO_5034745128" evidence="1">
    <location>
        <begin position="24"/>
        <end position="58"/>
    </location>
</feature>
<keyword evidence="3" id="KW-1185">Reference proteome</keyword>
<sequence length="58" mass="6533">MRLCHIVWLVWGGGPLSVHYACTARFICPTSNAKASLQTFINTYYSNNNEIQVTPKCL</sequence>
<name>A0A8C5S2U1_LATLA</name>
<organism evidence="2 3">
    <name type="scientific">Laticauda laticaudata</name>
    <name type="common">Blue-ringed sea krait</name>
    <name type="synonym">Blue-lipped sea krait</name>
    <dbReference type="NCBI Taxonomy" id="8630"/>
    <lineage>
        <taxon>Eukaryota</taxon>
        <taxon>Metazoa</taxon>
        <taxon>Chordata</taxon>
        <taxon>Craniata</taxon>
        <taxon>Vertebrata</taxon>
        <taxon>Euteleostomi</taxon>
        <taxon>Lepidosauria</taxon>
        <taxon>Squamata</taxon>
        <taxon>Bifurcata</taxon>
        <taxon>Unidentata</taxon>
        <taxon>Episquamata</taxon>
        <taxon>Toxicofera</taxon>
        <taxon>Serpentes</taxon>
        <taxon>Colubroidea</taxon>
        <taxon>Elapidae</taxon>
        <taxon>Laticaudinae</taxon>
        <taxon>Laticauda</taxon>
    </lineage>
</organism>